<sequence length="111" mass="12262">MAKQSKSEAHKFGALLAKKQIKVKASMSHEAKMPKENEDKVVSSKAKEGKNVETLMKNMKEAPVKNMEEASMKNMNKALAKPTVCYKIIVGEANEPLLLDSIVGLIDDIFD</sequence>
<dbReference type="EMBL" id="BPVZ01000014">
    <property type="protein sequence ID" value="GKU99725.1"/>
    <property type="molecule type" value="Genomic_DNA"/>
</dbReference>
<dbReference type="AlphaFoldDB" id="A0AAV5IIV1"/>
<gene>
    <name evidence="2" type="ORF">SLEP1_g12529</name>
</gene>
<protein>
    <submittedName>
        <fullName evidence="2">Uncharacterized protein</fullName>
    </submittedName>
</protein>
<evidence type="ECO:0000256" key="1">
    <source>
        <dbReference type="SAM" id="MobiDB-lite"/>
    </source>
</evidence>
<evidence type="ECO:0000313" key="2">
    <source>
        <dbReference type="EMBL" id="GKU99725.1"/>
    </source>
</evidence>
<accession>A0AAV5IIV1</accession>
<name>A0AAV5IIV1_9ROSI</name>
<feature type="region of interest" description="Disordered" evidence="1">
    <location>
        <begin position="26"/>
        <end position="64"/>
    </location>
</feature>
<comment type="caution">
    <text evidence="2">The sequence shown here is derived from an EMBL/GenBank/DDBJ whole genome shotgun (WGS) entry which is preliminary data.</text>
</comment>
<evidence type="ECO:0000313" key="3">
    <source>
        <dbReference type="Proteomes" id="UP001054252"/>
    </source>
</evidence>
<feature type="compositionally biased region" description="Basic and acidic residues" evidence="1">
    <location>
        <begin position="27"/>
        <end position="51"/>
    </location>
</feature>
<reference evidence="2 3" key="1">
    <citation type="journal article" date="2021" name="Commun. Biol.">
        <title>The genome of Shorea leprosula (Dipterocarpaceae) highlights the ecological relevance of drought in aseasonal tropical rainforests.</title>
        <authorList>
            <person name="Ng K.K.S."/>
            <person name="Kobayashi M.J."/>
            <person name="Fawcett J.A."/>
            <person name="Hatakeyama M."/>
            <person name="Paape T."/>
            <person name="Ng C.H."/>
            <person name="Ang C.C."/>
            <person name="Tnah L.H."/>
            <person name="Lee C.T."/>
            <person name="Nishiyama T."/>
            <person name="Sese J."/>
            <person name="O'Brien M.J."/>
            <person name="Copetti D."/>
            <person name="Mohd Noor M.I."/>
            <person name="Ong R.C."/>
            <person name="Putra M."/>
            <person name="Sireger I.Z."/>
            <person name="Indrioko S."/>
            <person name="Kosugi Y."/>
            <person name="Izuno A."/>
            <person name="Isagi Y."/>
            <person name="Lee S.L."/>
            <person name="Shimizu K.K."/>
        </authorList>
    </citation>
    <scope>NUCLEOTIDE SEQUENCE [LARGE SCALE GENOMIC DNA]</scope>
    <source>
        <strain evidence="2">214</strain>
    </source>
</reference>
<proteinExistence type="predicted"/>
<keyword evidence="3" id="KW-1185">Reference proteome</keyword>
<dbReference type="Proteomes" id="UP001054252">
    <property type="component" value="Unassembled WGS sequence"/>
</dbReference>
<organism evidence="2 3">
    <name type="scientific">Rubroshorea leprosula</name>
    <dbReference type="NCBI Taxonomy" id="152421"/>
    <lineage>
        <taxon>Eukaryota</taxon>
        <taxon>Viridiplantae</taxon>
        <taxon>Streptophyta</taxon>
        <taxon>Embryophyta</taxon>
        <taxon>Tracheophyta</taxon>
        <taxon>Spermatophyta</taxon>
        <taxon>Magnoliopsida</taxon>
        <taxon>eudicotyledons</taxon>
        <taxon>Gunneridae</taxon>
        <taxon>Pentapetalae</taxon>
        <taxon>rosids</taxon>
        <taxon>malvids</taxon>
        <taxon>Malvales</taxon>
        <taxon>Dipterocarpaceae</taxon>
        <taxon>Rubroshorea</taxon>
    </lineage>
</organism>